<dbReference type="Proteomes" id="UP001174997">
    <property type="component" value="Unassembled WGS sequence"/>
</dbReference>
<keyword evidence="2" id="KW-1185">Reference proteome</keyword>
<evidence type="ECO:0000313" key="1">
    <source>
        <dbReference type="EMBL" id="KAK0672254.1"/>
    </source>
</evidence>
<evidence type="ECO:0008006" key="3">
    <source>
        <dbReference type="Google" id="ProtNLM"/>
    </source>
</evidence>
<dbReference type="InterPro" id="IPR015915">
    <property type="entry name" value="Kelch-typ_b-propeller"/>
</dbReference>
<accession>A0AA40DD25</accession>
<sequence>MLTPDGKGGATWSDFQTSNSAKALDRLSLTGVVGATAVTHDAGFVIGGVVGYSQPIHSILKFNMSDRSIQVSDKAVDFSPSQTLVGGSAEYIPSFGRHGLIMLLGGCWPNVLPQTVSYSETPCADFKNITFFDPITNEVYWQLATGSIPDAPRQDFCTAGFATTDGGYDIFLYGGRGRDYGGSLPSWGYVLSLPAFRWIRMISTATGFEETGEERAHHACVAVGNRQVLVIGGEGKIRDLNKLLIWDMSKLNWKYSYDAEALPYDRPTIIDEWYRTG</sequence>
<dbReference type="SUPFAM" id="SSF117281">
    <property type="entry name" value="Kelch motif"/>
    <property type="match status" value="1"/>
</dbReference>
<comment type="caution">
    <text evidence="1">The sequence shown here is derived from an EMBL/GenBank/DDBJ whole genome shotgun (WGS) entry which is preliminary data.</text>
</comment>
<dbReference type="Gene3D" id="2.120.10.80">
    <property type="entry name" value="Kelch-type beta propeller"/>
    <property type="match status" value="1"/>
</dbReference>
<organism evidence="1 2">
    <name type="scientific">Cercophora samala</name>
    <dbReference type="NCBI Taxonomy" id="330535"/>
    <lineage>
        <taxon>Eukaryota</taxon>
        <taxon>Fungi</taxon>
        <taxon>Dikarya</taxon>
        <taxon>Ascomycota</taxon>
        <taxon>Pezizomycotina</taxon>
        <taxon>Sordariomycetes</taxon>
        <taxon>Sordariomycetidae</taxon>
        <taxon>Sordariales</taxon>
        <taxon>Lasiosphaeriaceae</taxon>
        <taxon>Cercophora</taxon>
    </lineage>
</organism>
<evidence type="ECO:0000313" key="2">
    <source>
        <dbReference type="Proteomes" id="UP001174997"/>
    </source>
</evidence>
<dbReference type="AlphaFoldDB" id="A0AA40DD25"/>
<proteinExistence type="predicted"/>
<gene>
    <name evidence="1" type="ORF">QBC41DRAFT_29296</name>
</gene>
<dbReference type="EMBL" id="JAULSY010000014">
    <property type="protein sequence ID" value="KAK0672254.1"/>
    <property type="molecule type" value="Genomic_DNA"/>
</dbReference>
<protein>
    <recommendedName>
        <fullName evidence="3">Kelch repeat protein</fullName>
    </recommendedName>
</protein>
<reference evidence="1" key="1">
    <citation type="submission" date="2023-06" db="EMBL/GenBank/DDBJ databases">
        <title>Genome-scale phylogeny and comparative genomics of the fungal order Sordariales.</title>
        <authorList>
            <consortium name="Lawrence Berkeley National Laboratory"/>
            <person name="Hensen N."/>
            <person name="Bonometti L."/>
            <person name="Westerberg I."/>
            <person name="Brannstrom I.O."/>
            <person name="Guillou S."/>
            <person name="Cros-Aarteil S."/>
            <person name="Calhoun S."/>
            <person name="Haridas S."/>
            <person name="Kuo A."/>
            <person name="Mondo S."/>
            <person name="Pangilinan J."/>
            <person name="Riley R."/>
            <person name="Labutti K."/>
            <person name="Andreopoulos B."/>
            <person name="Lipzen A."/>
            <person name="Chen C."/>
            <person name="Yanf M."/>
            <person name="Daum C."/>
            <person name="Ng V."/>
            <person name="Clum A."/>
            <person name="Steindorff A."/>
            <person name="Ohm R."/>
            <person name="Martin F."/>
            <person name="Silar P."/>
            <person name="Natvig D."/>
            <person name="Lalanne C."/>
            <person name="Gautier V."/>
            <person name="Ament-Velasquez S.L."/>
            <person name="Kruys A."/>
            <person name="Hutchinson M.I."/>
            <person name="Powell A.J."/>
            <person name="Barry K."/>
            <person name="Miller A.N."/>
            <person name="Grigoriev I.V."/>
            <person name="Debuchy R."/>
            <person name="Gladieux P."/>
            <person name="Thoren M.H."/>
            <person name="Johannesson H."/>
        </authorList>
    </citation>
    <scope>NUCLEOTIDE SEQUENCE</scope>
    <source>
        <strain evidence="1">CBS 307.81</strain>
    </source>
</reference>
<name>A0AA40DD25_9PEZI</name>